<organism evidence="3 4">
    <name type="scientific">Lentzea cavernae</name>
    <dbReference type="NCBI Taxonomy" id="2020703"/>
    <lineage>
        <taxon>Bacteria</taxon>
        <taxon>Bacillati</taxon>
        <taxon>Actinomycetota</taxon>
        <taxon>Actinomycetes</taxon>
        <taxon>Pseudonocardiales</taxon>
        <taxon>Pseudonocardiaceae</taxon>
        <taxon>Lentzea</taxon>
    </lineage>
</organism>
<dbReference type="Pfam" id="PF01613">
    <property type="entry name" value="Flavin_Reduct"/>
    <property type="match status" value="1"/>
</dbReference>
<name>A0ABQ3MCZ4_9PSEU</name>
<keyword evidence="4" id="KW-1185">Reference proteome</keyword>
<dbReference type="InterPro" id="IPR050268">
    <property type="entry name" value="NADH-dep_flavin_reductase"/>
</dbReference>
<dbReference type="RefSeq" id="WP_191298755.1">
    <property type="nucleotide sequence ID" value="NZ_BNAR01000004.1"/>
</dbReference>
<comment type="caution">
    <text evidence="3">The sequence shown here is derived from an EMBL/GenBank/DDBJ whole genome shotgun (WGS) entry which is preliminary data.</text>
</comment>
<dbReference type="PANTHER" id="PTHR30466">
    <property type="entry name" value="FLAVIN REDUCTASE"/>
    <property type="match status" value="1"/>
</dbReference>
<dbReference type="Gene3D" id="2.30.110.10">
    <property type="entry name" value="Electron Transport, Fmn-binding Protein, Chain A"/>
    <property type="match status" value="1"/>
</dbReference>
<keyword evidence="1" id="KW-0560">Oxidoreductase</keyword>
<proteinExistence type="predicted"/>
<dbReference type="InterPro" id="IPR012349">
    <property type="entry name" value="Split_barrel_FMN-bd"/>
</dbReference>
<feature type="domain" description="Flavin reductase like" evidence="2">
    <location>
        <begin position="18"/>
        <end position="161"/>
    </location>
</feature>
<evidence type="ECO:0000313" key="3">
    <source>
        <dbReference type="EMBL" id="GHH39959.1"/>
    </source>
</evidence>
<evidence type="ECO:0000313" key="4">
    <source>
        <dbReference type="Proteomes" id="UP000605568"/>
    </source>
</evidence>
<dbReference type="PANTHER" id="PTHR30466:SF1">
    <property type="entry name" value="FMN REDUCTASE (NADH) RUTF"/>
    <property type="match status" value="1"/>
</dbReference>
<evidence type="ECO:0000259" key="2">
    <source>
        <dbReference type="SMART" id="SM00903"/>
    </source>
</evidence>
<evidence type="ECO:0000256" key="1">
    <source>
        <dbReference type="ARBA" id="ARBA00023002"/>
    </source>
</evidence>
<protein>
    <recommendedName>
        <fullName evidence="2">Flavin reductase like domain-containing protein</fullName>
    </recommendedName>
</protein>
<gene>
    <name evidence="3" type="ORF">GCM10017774_32520</name>
</gene>
<dbReference type="InterPro" id="IPR002563">
    <property type="entry name" value="Flavin_Rdtase-like_dom"/>
</dbReference>
<dbReference type="Proteomes" id="UP000605568">
    <property type="component" value="Unassembled WGS sequence"/>
</dbReference>
<dbReference type="EMBL" id="BNAR01000004">
    <property type="protein sequence ID" value="GHH39959.1"/>
    <property type="molecule type" value="Genomic_DNA"/>
</dbReference>
<reference evidence="4" key="1">
    <citation type="journal article" date="2019" name="Int. J. Syst. Evol. Microbiol.">
        <title>The Global Catalogue of Microorganisms (GCM) 10K type strain sequencing project: providing services to taxonomists for standard genome sequencing and annotation.</title>
        <authorList>
            <consortium name="The Broad Institute Genomics Platform"/>
            <consortium name="The Broad Institute Genome Sequencing Center for Infectious Disease"/>
            <person name="Wu L."/>
            <person name="Ma J."/>
        </authorList>
    </citation>
    <scope>NUCLEOTIDE SEQUENCE [LARGE SCALE GENOMIC DNA]</scope>
    <source>
        <strain evidence="4">CGMCC 4.7367</strain>
    </source>
</reference>
<accession>A0ABQ3MCZ4</accession>
<dbReference type="SUPFAM" id="SSF50475">
    <property type="entry name" value="FMN-binding split barrel"/>
    <property type="match status" value="1"/>
</dbReference>
<dbReference type="SMART" id="SM00903">
    <property type="entry name" value="Flavin_Reduct"/>
    <property type="match status" value="1"/>
</dbReference>
<sequence length="163" mass="17503">MRTQDRLSAPGTEFRDFMTQWPTGVTVITTDDGSAPAGCTVNAMMSLSVRPPTLLVSLATGSGTLEAIRRTRLFGVSVLCSQQSDLCGRFATGTQADRFRDVPTHVVSGVPLLADAAAAMVCDLRDELVYGDHALLVGMPLWHDVDTTSAPLVLHQRAFRALD</sequence>